<dbReference type="EMBL" id="PIQA01000001">
    <property type="protein sequence ID" value="RUO67703.1"/>
    <property type="molecule type" value="Genomic_DNA"/>
</dbReference>
<dbReference type="CDD" id="cd01556">
    <property type="entry name" value="EPSP_synthase"/>
    <property type="match status" value="1"/>
</dbReference>
<keyword evidence="4 7" id="KW-0808">Transferase</keyword>
<evidence type="ECO:0000256" key="2">
    <source>
        <dbReference type="ARBA" id="ARBA00009948"/>
    </source>
</evidence>
<gene>
    <name evidence="7 9" type="primary">aroA</name>
    <name evidence="9" type="ORF">CWI73_02270</name>
</gene>
<keyword evidence="7" id="KW-0963">Cytoplasm</keyword>
<evidence type="ECO:0000313" key="10">
    <source>
        <dbReference type="Proteomes" id="UP000288361"/>
    </source>
</evidence>
<dbReference type="InterPro" id="IPR023193">
    <property type="entry name" value="EPSP_synthase_CS"/>
</dbReference>
<feature type="binding site" evidence="7">
    <location>
        <position position="388"/>
    </location>
    <ligand>
        <name>phosphoenolpyruvate</name>
        <dbReference type="ChEBI" id="CHEBI:58702"/>
    </ligand>
</feature>
<name>A0A432YWJ6_9GAMM</name>
<feature type="binding site" evidence="7">
    <location>
        <position position="172"/>
    </location>
    <ligand>
        <name>3-phosphoshikimate</name>
        <dbReference type="ChEBI" id="CHEBI:145989"/>
    </ligand>
</feature>
<dbReference type="SUPFAM" id="SSF55205">
    <property type="entry name" value="EPT/RTPC-like"/>
    <property type="match status" value="1"/>
</dbReference>
<evidence type="ECO:0000259" key="8">
    <source>
        <dbReference type="Pfam" id="PF00275"/>
    </source>
</evidence>
<feature type="binding site" evidence="7">
    <location>
        <position position="23"/>
    </location>
    <ligand>
        <name>phosphoenolpyruvate</name>
        <dbReference type="ChEBI" id="CHEBI:58702"/>
    </ligand>
</feature>
<comment type="similarity">
    <text evidence="2 7">Belongs to the EPSP synthase family.</text>
</comment>
<dbReference type="EC" id="2.5.1.19" evidence="7"/>
<comment type="function">
    <text evidence="7">Catalyzes the transfer of the enolpyruvyl moiety of phosphoenolpyruvate (PEP) to the 5-hydroxyl of shikimate-3-phosphate (S3P) to produce enolpyruvyl shikimate-3-phosphate and inorganic phosphate.</text>
</comment>
<dbReference type="HAMAP" id="MF_00210">
    <property type="entry name" value="EPSP_synth"/>
    <property type="match status" value="1"/>
</dbReference>
<comment type="subunit">
    <text evidence="7">Monomer.</text>
</comment>
<feature type="binding site" evidence="7">
    <location>
        <position position="342"/>
    </location>
    <ligand>
        <name>3-phosphoshikimate</name>
        <dbReference type="ChEBI" id="CHEBI:145989"/>
    </ligand>
</feature>
<evidence type="ECO:0000256" key="3">
    <source>
        <dbReference type="ARBA" id="ARBA00022605"/>
    </source>
</evidence>
<sequence length="429" mass="46147">MAESIFLKPRAQCRGTIVLPGSKSIANRALLMSALCSEPVSLHNLLDSEDTEHMLGALASLGVSCEKSDNVTRVTGCSGQWQLNDTSLHLGNAGTAMRPLIAVLAATLSVDQQVELTGDSRMQERPVQHLVEALQAQGAEITYEKTPGYPPVLIECGLKAGNFSIDGSVSSQFISALLMALPLLKSDSTLTLVGDVVSKPYIELTLKMLADFGIVIERVSESRFHVKGSQSYVSPGNYHVEGDASGASYWMAAALLGGGPITIEGVGASSIQGDKAFTEVIQAMGGTVEIGEHQMTVTGSGVIKGVDKDFNAIPDAAMTVAPLALFADKPTIIRNVANWRVKETDRLSAMAMELRKLGADVEEGADFLKIYPVQHWQNAKIDTYNDHRMAMCFSLAAFSPVGVTINDPDCCRKTYPTYFQEFSRICQSY</sequence>
<dbReference type="PIRSF" id="PIRSF000505">
    <property type="entry name" value="EPSPS"/>
    <property type="match status" value="1"/>
</dbReference>
<dbReference type="InterPro" id="IPR006264">
    <property type="entry name" value="EPSP_synthase"/>
</dbReference>
<dbReference type="GO" id="GO:0009073">
    <property type="term" value="P:aromatic amino acid family biosynthetic process"/>
    <property type="evidence" value="ECO:0007669"/>
    <property type="project" value="UniProtKB-KW"/>
</dbReference>
<feature type="binding site" evidence="7">
    <location>
        <position position="28"/>
    </location>
    <ligand>
        <name>3-phosphoshikimate</name>
        <dbReference type="ChEBI" id="CHEBI:145989"/>
    </ligand>
</feature>
<dbReference type="PANTHER" id="PTHR21090">
    <property type="entry name" value="AROM/DEHYDROQUINATE SYNTHASE"/>
    <property type="match status" value="1"/>
</dbReference>
<feature type="binding site" evidence="7">
    <location>
        <position position="338"/>
    </location>
    <ligand>
        <name>3-phosphoshikimate</name>
        <dbReference type="ChEBI" id="CHEBI:145989"/>
    </ligand>
</feature>
<accession>A0A432YWJ6</accession>
<dbReference type="InterPro" id="IPR013792">
    <property type="entry name" value="RNA3'P_cycl/enolpyr_Trfase_a/b"/>
</dbReference>
<dbReference type="NCBIfam" id="TIGR01356">
    <property type="entry name" value="aroA"/>
    <property type="match status" value="1"/>
</dbReference>
<keyword evidence="3 7" id="KW-0028">Amino-acid biosynthesis</keyword>
<dbReference type="AlphaFoldDB" id="A0A432YWJ6"/>
<dbReference type="GO" id="GO:0005737">
    <property type="term" value="C:cytoplasm"/>
    <property type="evidence" value="ECO:0007669"/>
    <property type="project" value="UniProtKB-SubCell"/>
</dbReference>
<feature type="binding site" evidence="7">
    <location>
        <position position="24"/>
    </location>
    <ligand>
        <name>3-phosphoshikimate</name>
        <dbReference type="ChEBI" id="CHEBI:145989"/>
    </ligand>
</feature>
<dbReference type="GO" id="GO:0008652">
    <property type="term" value="P:amino acid biosynthetic process"/>
    <property type="evidence" value="ECO:0007669"/>
    <property type="project" value="UniProtKB-KW"/>
</dbReference>
<comment type="pathway">
    <text evidence="1 7">Metabolic intermediate biosynthesis; chorismate biosynthesis; chorismate from D-erythrose 4-phosphate and phosphoenolpyruvate: step 6/7.</text>
</comment>
<evidence type="ECO:0000256" key="7">
    <source>
        <dbReference type="HAMAP-Rule" id="MF_00210"/>
    </source>
</evidence>
<comment type="subcellular location">
    <subcellularLocation>
        <location evidence="7">Cytoplasm</location>
    </subcellularLocation>
</comment>
<feature type="binding site" evidence="7">
    <location>
        <position position="125"/>
    </location>
    <ligand>
        <name>phosphoenolpyruvate</name>
        <dbReference type="ChEBI" id="CHEBI:58702"/>
    </ligand>
</feature>
<dbReference type="PANTHER" id="PTHR21090:SF5">
    <property type="entry name" value="PENTAFUNCTIONAL AROM POLYPEPTIDE"/>
    <property type="match status" value="1"/>
</dbReference>
<feature type="binding site" evidence="7">
    <location>
        <position position="172"/>
    </location>
    <ligand>
        <name>phosphoenolpyruvate</name>
        <dbReference type="ChEBI" id="CHEBI:58702"/>
    </ligand>
</feature>
<dbReference type="Gene3D" id="3.65.10.10">
    <property type="entry name" value="Enolpyruvate transferase domain"/>
    <property type="match status" value="2"/>
</dbReference>
<keyword evidence="5 7" id="KW-0057">Aromatic amino acid biosynthesis</keyword>
<dbReference type="RefSeq" id="WP_126751355.1">
    <property type="nucleotide sequence ID" value="NZ_JBHUMT010000016.1"/>
</dbReference>
<evidence type="ECO:0000256" key="6">
    <source>
        <dbReference type="ARBA" id="ARBA00044633"/>
    </source>
</evidence>
<feature type="domain" description="Enolpyruvate transferase" evidence="8">
    <location>
        <begin position="9"/>
        <end position="421"/>
    </location>
</feature>
<proteinExistence type="inferred from homology"/>
<feature type="binding site" evidence="7">
    <location>
        <position position="94"/>
    </location>
    <ligand>
        <name>phosphoenolpyruvate</name>
        <dbReference type="ChEBI" id="CHEBI:58702"/>
    </ligand>
</feature>
<feature type="binding site" evidence="7">
    <location>
        <position position="171"/>
    </location>
    <ligand>
        <name>3-phosphoshikimate</name>
        <dbReference type="ChEBI" id="CHEBI:145989"/>
    </ligand>
</feature>
<dbReference type="GO" id="GO:0009423">
    <property type="term" value="P:chorismate biosynthetic process"/>
    <property type="evidence" value="ECO:0007669"/>
    <property type="project" value="UniProtKB-UniRule"/>
</dbReference>
<feature type="binding site" evidence="7">
    <location>
        <position position="346"/>
    </location>
    <ligand>
        <name>phosphoenolpyruvate</name>
        <dbReference type="ChEBI" id="CHEBI:58702"/>
    </ligand>
</feature>
<evidence type="ECO:0000256" key="1">
    <source>
        <dbReference type="ARBA" id="ARBA00004811"/>
    </source>
</evidence>
<dbReference type="GO" id="GO:0003866">
    <property type="term" value="F:3-phosphoshikimate 1-carboxyvinyltransferase activity"/>
    <property type="evidence" value="ECO:0007669"/>
    <property type="project" value="UniProtKB-UniRule"/>
</dbReference>
<feature type="binding site" evidence="7">
    <location>
        <position position="315"/>
    </location>
    <ligand>
        <name>3-phosphoshikimate</name>
        <dbReference type="ChEBI" id="CHEBI:145989"/>
    </ligand>
</feature>
<dbReference type="Proteomes" id="UP000288361">
    <property type="component" value="Unassembled WGS sequence"/>
</dbReference>
<comment type="caution">
    <text evidence="9">The sequence shown here is derived from an EMBL/GenBank/DDBJ whole genome shotgun (WGS) entry which is preliminary data.</text>
</comment>
<dbReference type="PROSITE" id="PS00885">
    <property type="entry name" value="EPSP_SYNTHASE_2"/>
    <property type="match status" value="1"/>
</dbReference>
<dbReference type="UniPathway" id="UPA00053">
    <property type="reaction ID" value="UER00089"/>
</dbReference>
<dbReference type="Pfam" id="PF00275">
    <property type="entry name" value="EPSP_synthase"/>
    <property type="match status" value="1"/>
</dbReference>
<protein>
    <recommendedName>
        <fullName evidence="7">3-phosphoshikimate 1-carboxyvinyltransferase</fullName>
        <ecNumber evidence="7">2.5.1.19</ecNumber>
    </recommendedName>
    <alternativeName>
        <fullName evidence="7">5-enolpyruvylshikimate-3-phosphate synthase</fullName>
        <shortName evidence="7">EPSP synthase</shortName>
        <shortName evidence="7">EPSPS</shortName>
    </alternativeName>
</protein>
<reference evidence="9 10" key="1">
    <citation type="journal article" date="2011" name="Front. Microbiol.">
        <title>Genomic signatures of strain selection and enhancement in Bacillus atrophaeus var. globigii, a historical biowarfare simulant.</title>
        <authorList>
            <person name="Gibbons H.S."/>
            <person name="Broomall S.M."/>
            <person name="McNew L.A."/>
            <person name="Daligault H."/>
            <person name="Chapman C."/>
            <person name="Bruce D."/>
            <person name="Karavis M."/>
            <person name="Krepps M."/>
            <person name="McGregor P.A."/>
            <person name="Hong C."/>
            <person name="Park K.H."/>
            <person name="Akmal A."/>
            <person name="Feldman A."/>
            <person name="Lin J.S."/>
            <person name="Chang W.E."/>
            <person name="Higgs B.W."/>
            <person name="Demirev P."/>
            <person name="Lindquist J."/>
            <person name="Liem A."/>
            <person name="Fochler E."/>
            <person name="Read T.D."/>
            <person name="Tapia R."/>
            <person name="Johnson S."/>
            <person name="Bishop-Lilly K.A."/>
            <person name="Detter C."/>
            <person name="Han C."/>
            <person name="Sozhamannan S."/>
            <person name="Rosenzweig C.N."/>
            <person name="Skowronski E.W."/>
        </authorList>
    </citation>
    <scope>NUCLEOTIDE SEQUENCE [LARGE SCALE GENOMIC DNA]</scope>
    <source>
        <strain evidence="9 10">TPS4-2</strain>
    </source>
</reference>
<organism evidence="9 10">
    <name type="scientific">Idiomarina piscisalsi</name>
    <dbReference type="NCBI Taxonomy" id="1096243"/>
    <lineage>
        <taxon>Bacteria</taxon>
        <taxon>Pseudomonadati</taxon>
        <taxon>Pseudomonadota</taxon>
        <taxon>Gammaproteobacteria</taxon>
        <taxon>Alteromonadales</taxon>
        <taxon>Idiomarinaceae</taxon>
        <taxon>Idiomarina</taxon>
    </lineage>
</organism>
<feature type="binding site" evidence="7">
    <location>
        <position position="23"/>
    </location>
    <ligand>
        <name>3-phosphoshikimate</name>
        <dbReference type="ChEBI" id="CHEBI:145989"/>
    </ligand>
</feature>
<dbReference type="InterPro" id="IPR036968">
    <property type="entry name" value="Enolpyruvate_Tfrase_sf"/>
</dbReference>
<feature type="binding site" evidence="7">
    <location>
        <position position="413"/>
    </location>
    <ligand>
        <name>phosphoenolpyruvate</name>
        <dbReference type="ChEBI" id="CHEBI:58702"/>
    </ligand>
</feature>
<dbReference type="PROSITE" id="PS00104">
    <property type="entry name" value="EPSP_SYNTHASE_1"/>
    <property type="match status" value="1"/>
</dbReference>
<evidence type="ECO:0000256" key="5">
    <source>
        <dbReference type="ARBA" id="ARBA00023141"/>
    </source>
</evidence>
<comment type="catalytic activity">
    <reaction evidence="6">
        <text>3-phosphoshikimate + phosphoenolpyruvate = 5-O-(1-carboxyvinyl)-3-phosphoshikimate + phosphate</text>
        <dbReference type="Rhea" id="RHEA:21256"/>
        <dbReference type="ChEBI" id="CHEBI:43474"/>
        <dbReference type="ChEBI" id="CHEBI:57701"/>
        <dbReference type="ChEBI" id="CHEBI:58702"/>
        <dbReference type="ChEBI" id="CHEBI:145989"/>
        <dbReference type="EC" id="2.5.1.19"/>
    </reaction>
    <physiologicalReaction direction="left-to-right" evidence="6">
        <dbReference type="Rhea" id="RHEA:21257"/>
    </physiologicalReaction>
</comment>
<feature type="active site" description="Proton acceptor" evidence="7">
    <location>
        <position position="315"/>
    </location>
</feature>
<evidence type="ECO:0000256" key="4">
    <source>
        <dbReference type="ARBA" id="ARBA00022679"/>
    </source>
</evidence>
<feature type="binding site" evidence="7">
    <location>
        <position position="170"/>
    </location>
    <ligand>
        <name>3-phosphoshikimate</name>
        <dbReference type="ChEBI" id="CHEBI:145989"/>
    </ligand>
</feature>
<evidence type="ECO:0000313" key="9">
    <source>
        <dbReference type="EMBL" id="RUO67703.1"/>
    </source>
</evidence>
<feature type="binding site" evidence="7">
    <location>
        <position position="198"/>
    </location>
    <ligand>
        <name>3-phosphoshikimate</name>
        <dbReference type="ChEBI" id="CHEBI:145989"/>
    </ligand>
</feature>
<dbReference type="InterPro" id="IPR001986">
    <property type="entry name" value="Enolpyruvate_Tfrase_dom"/>
</dbReference>